<dbReference type="InterPro" id="IPR010998">
    <property type="entry name" value="Integrase_recombinase_N"/>
</dbReference>
<dbReference type="InterPro" id="IPR004107">
    <property type="entry name" value="Integrase_SAM-like_N"/>
</dbReference>
<feature type="domain" description="Tyr recombinase" evidence="6">
    <location>
        <begin position="176"/>
        <end position="377"/>
    </location>
</feature>
<evidence type="ECO:0000313" key="9">
    <source>
        <dbReference type="Proteomes" id="UP001211987"/>
    </source>
</evidence>
<dbReference type="CDD" id="cd01189">
    <property type="entry name" value="INT_ICEBs1_C_like"/>
    <property type="match status" value="1"/>
</dbReference>
<keyword evidence="4" id="KW-0233">DNA recombination</keyword>
<comment type="similarity">
    <text evidence="1">Belongs to the 'phage' integrase family.</text>
</comment>
<name>A0AB35IJK3_9FIRM</name>
<dbReference type="PROSITE" id="PS51900">
    <property type="entry name" value="CB"/>
    <property type="match status" value="1"/>
</dbReference>
<sequence>MGIRKKLKAKAKNGYVYEVSVAYKDLYGVSQRYWKSGFETKKEALEHEGYIRNEIKMNGTLYKECEKTLNEVYYEYMEYEGKQVRGYNTIVYYENTMKNHIEDSIGRMKIRFIKYKQLQDYFNDLEKNKSHPTAVNAKKVISATLQYALRCQYIYDNPLINVKLIPVNDESKEKEEKKKTITDEEFINLVNGVLSKSKYSRKGSEFNNKAYVVAMYISHYCGLRIGETFALEKRDFDFVNETIKIDRELVYEGLRRKNYYTKGKLKSETSKAMIVFPKPLQEVLKQWFEVNPHEIVICQEDGWYMSPSSFNARVSKVSHELGFHFHYHMLRHTFATTLAKNGVSDVVAMKMMRHSQISTTMQIYTHPDLEDQRKAIQKTF</sequence>
<organism evidence="8 9">
    <name type="scientific">Thomasclavelia ramosa</name>
    <dbReference type="NCBI Taxonomy" id="1547"/>
    <lineage>
        <taxon>Bacteria</taxon>
        <taxon>Bacillati</taxon>
        <taxon>Bacillota</taxon>
        <taxon>Erysipelotrichia</taxon>
        <taxon>Erysipelotrichales</taxon>
        <taxon>Coprobacillaceae</taxon>
        <taxon>Thomasclavelia</taxon>
    </lineage>
</organism>
<proteinExistence type="inferred from homology"/>
<dbReference type="SUPFAM" id="SSF56349">
    <property type="entry name" value="DNA breaking-rejoining enzymes"/>
    <property type="match status" value="1"/>
</dbReference>
<evidence type="ECO:0000259" key="6">
    <source>
        <dbReference type="PROSITE" id="PS51898"/>
    </source>
</evidence>
<dbReference type="Pfam" id="PF14657">
    <property type="entry name" value="Arm-DNA-bind_4"/>
    <property type="match status" value="1"/>
</dbReference>
<evidence type="ECO:0000256" key="3">
    <source>
        <dbReference type="ARBA" id="ARBA00023125"/>
    </source>
</evidence>
<evidence type="ECO:0000256" key="5">
    <source>
        <dbReference type="PROSITE-ProRule" id="PRU01248"/>
    </source>
</evidence>
<dbReference type="PANTHER" id="PTHR30629:SF2">
    <property type="entry name" value="PROPHAGE INTEGRASE INTS-RELATED"/>
    <property type="match status" value="1"/>
</dbReference>
<dbReference type="PROSITE" id="PS51898">
    <property type="entry name" value="TYR_RECOMBINASE"/>
    <property type="match status" value="1"/>
</dbReference>
<evidence type="ECO:0000256" key="4">
    <source>
        <dbReference type="ARBA" id="ARBA00023172"/>
    </source>
</evidence>
<evidence type="ECO:0000313" key="8">
    <source>
        <dbReference type="EMBL" id="MDB7083243.1"/>
    </source>
</evidence>
<keyword evidence="2" id="KW-0229">DNA integration</keyword>
<dbReference type="InterPro" id="IPR002104">
    <property type="entry name" value="Integrase_catalytic"/>
</dbReference>
<dbReference type="InterPro" id="IPR044068">
    <property type="entry name" value="CB"/>
</dbReference>
<dbReference type="InterPro" id="IPR013762">
    <property type="entry name" value="Integrase-like_cat_sf"/>
</dbReference>
<dbReference type="InterPro" id="IPR011010">
    <property type="entry name" value="DNA_brk_join_enz"/>
</dbReference>
<dbReference type="GO" id="GO:0003677">
    <property type="term" value="F:DNA binding"/>
    <property type="evidence" value="ECO:0007669"/>
    <property type="project" value="UniProtKB-UniRule"/>
</dbReference>
<reference evidence="8" key="1">
    <citation type="submission" date="2023-01" db="EMBL/GenBank/DDBJ databases">
        <title>Human gut microbiome strain richness.</title>
        <authorList>
            <person name="Chen-Liaw A."/>
        </authorList>
    </citation>
    <scope>NUCLEOTIDE SEQUENCE</scope>
    <source>
        <strain evidence="8">1001217st2_G6_1001217B_191108</strain>
    </source>
</reference>
<evidence type="ECO:0000256" key="1">
    <source>
        <dbReference type="ARBA" id="ARBA00008857"/>
    </source>
</evidence>
<evidence type="ECO:0000259" key="7">
    <source>
        <dbReference type="PROSITE" id="PS51900"/>
    </source>
</evidence>
<evidence type="ECO:0000256" key="2">
    <source>
        <dbReference type="ARBA" id="ARBA00022908"/>
    </source>
</evidence>
<dbReference type="EMBL" id="JAQLKE010000006">
    <property type="protein sequence ID" value="MDB7083243.1"/>
    <property type="molecule type" value="Genomic_DNA"/>
</dbReference>
<dbReference type="PANTHER" id="PTHR30629">
    <property type="entry name" value="PROPHAGE INTEGRASE"/>
    <property type="match status" value="1"/>
</dbReference>
<dbReference type="GO" id="GO:0006310">
    <property type="term" value="P:DNA recombination"/>
    <property type="evidence" value="ECO:0007669"/>
    <property type="project" value="UniProtKB-KW"/>
</dbReference>
<protein>
    <submittedName>
        <fullName evidence="8">Tyrosine-type recombinase/integrase</fullName>
    </submittedName>
</protein>
<dbReference type="Pfam" id="PF14659">
    <property type="entry name" value="Phage_int_SAM_3"/>
    <property type="match status" value="1"/>
</dbReference>
<dbReference type="GO" id="GO:0015074">
    <property type="term" value="P:DNA integration"/>
    <property type="evidence" value="ECO:0007669"/>
    <property type="project" value="UniProtKB-KW"/>
</dbReference>
<comment type="caution">
    <text evidence="8">The sequence shown here is derived from an EMBL/GenBank/DDBJ whole genome shotgun (WGS) entry which is preliminary data.</text>
</comment>
<dbReference type="InterPro" id="IPR050808">
    <property type="entry name" value="Phage_Integrase"/>
</dbReference>
<dbReference type="Proteomes" id="UP001211987">
    <property type="component" value="Unassembled WGS sequence"/>
</dbReference>
<gene>
    <name evidence="8" type="ORF">PM738_05460</name>
</gene>
<dbReference type="AlphaFoldDB" id="A0AB35IJK3"/>
<dbReference type="Pfam" id="PF00589">
    <property type="entry name" value="Phage_integrase"/>
    <property type="match status" value="1"/>
</dbReference>
<accession>A0AB35IJK3</accession>
<dbReference type="Gene3D" id="1.10.443.10">
    <property type="entry name" value="Intergrase catalytic core"/>
    <property type="match status" value="1"/>
</dbReference>
<feature type="domain" description="Core-binding (CB)" evidence="7">
    <location>
        <begin position="67"/>
        <end position="149"/>
    </location>
</feature>
<keyword evidence="3 5" id="KW-0238">DNA-binding</keyword>
<dbReference type="RefSeq" id="WP_272018780.1">
    <property type="nucleotide sequence ID" value="NZ_JAQLKE010000006.1"/>
</dbReference>
<dbReference type="Gene3D" id="1.10.150.130">
    <property type="match status" value="1"/>
</dbReference>
<dbReference type="InterPro" id="IPR028259">
    <property type="entry name" value="AP2-like_int_N"/>
</dbReference>